<proteinExistence type="predicted"/>
<keyword evidence="1" id="KW-0732">Signal</keyword>
<organism evidence="2">
    <name type="scientific">Ixodes ricinus</name>
    <name type="common">Common tick</name>
    <name type="synonym">Acarus ricinus</name>
    <dbReference type="NCBI Taxonomy" id="34613"/>
    <lineage>
        <taxon>Eukaryota</taxon>
        <taxon>Metazoa</taxon>
        <taxon>Ecdysozoa</taxon>
        <taxon>Arthropoda</taxon>
        <taxon>Chelicerata</taxon>
        <taxon>Arachnida</taxon>
        <taxon>Acari</taxon>
        <taxon>Parasitiformes</taxon>
        <taxon>Ixodida</taxon>
        <taxon>Ixodoidea</taxon>
        <taxon>Ixodidae</taxon>
        <taxon>Ixodinae</taxon>
        <taxon>Ixodes</taxon>
    </lineage>
</organism>
<feature type="chain" id="PRO_5025481628" description="Secreted protein" evidence="1">
    <location>
        <begin position="21"/>
        <end position="88"/>
    </location>
</feature>
<accession>A0A6B0U660</accession>
<dbReference type="EMBL" id="GIFC01003778">
    <property type="protein sequence ID" value="MXU85861.1"/>
    <property type="molecule type" value="Transcribed_RNA"/>
</dbReference>
<evidence type="ECO:0000313" key="2">
    <source>
        <dbReference type="EMBL" id="MXU85861.1"/>
    </source>
</evidence>
<feature type="signal peptide" evidence="1">
    <location>
        <begin position="1"/>
        <end position="20"/>
    </location>
</feature>
<name>A0A6B0U660_IXORI</name>
<evidence type="ECO:0000256" key="1">
    <source>
        <dbReference type="SAM" id="SignalP"/>
    </source>
</evidence>
<dbReference type="AlphaFoldDB" id="A0A6B0U660"/>
<protein>
    <recommendedName>
        <fullName evidence="3">Secreted protein</fullName>
    </recommendedName>
</protein>
<reference evidence="2" key="1">
    <citation type="submission" date="2019-12" db="EMBL/GenBank/DDBJ databases">
        <title>An insight into the sialome of adult female Ixodes ricinus ticks feeding for 6 days.</title>
        <authorList>
            <person name="Perner J."/>
            <person name="Ribeiro J.M.C."/>
        </authorList>
    </citation>
    <scope>NUCLEOTIDE SEQUENCE</scope>
    <source>
        <strain evidence="2">Semi-engorged</strain>
        <tissue evidence="2">Salivary glands</tissue>
    </source>
</reference>
<sequence>MYAHRFALFSFYLHTRLLWAHTSWYKKCLNAYIPQYLQFLIKQEQAHHPCPVAQNTVCEIVRTSDNTLHTLCAATFVASRFLCCLSIS</sequence>
<evidence type="ECO:0008006" key="3">
    <source>
        <dbReference type="Google" id="ProtNLM"/>
    </source>
</evidence>